<dbReference type="NCBIfam" id="TIGR00591">
    <property type="entry name" value="phr2"/>
    <property type="match status" value="1"/>
</dbReference>
<sequence length="463" mass="53615">MNAHDLQRARVLNQGSYGGGPVVCWLSRDQRADDNWALLYAQHLALSRQAALAVVFNLVPHFLQATYRQYDFMLKGLEELTQNLGQKNIPFFLLQGEPAATIPMFLAQSRAGAVVSDFDPLRIKRQWKDQVLPRLSIPFYEVDAHNIIPCWLASAKQEFGAYTLRPRIHRLLSDFLTEPRSIEIHPFRWPDSVPQIDWRSVLASAAMDRSVPPVSWCQPGESAGRARLTSFIQLGLPRYHLSRNDPIREGQSDLSPYLHFGQIAAQRVAWEVQRAVAPTEARQAFLEELIVRRELADNFCWHNPDYDRFSGFPAWAQETLNKHRTDRRDYLYSLREFESARTHDPLWNAAQLEMLHRGKMHGYLRMYWAKKILEWTASPEEALEIALYLNNRYELDGRDPNGYAGVAWSIGGLHDRPWGERPVFGKIRFMSFSGCKRKFEVKTYIARMELWAQMRDTEGLDVN</sequence>
<accession>F2NHT2</accession>
<dbReference type="GO" id="GO:0003904">
    <property type="term" value="F:deoxyribodipyrimidine photo-lyase activity"/>
    <property type="evidence" value="ECO:0007669"/>
    <property type="project" value="UniProtKB-EC"/>
</dbReference>
<evidence type="ECO:0000313" key="16">
    <source>
        <dbReference type="Proteomes" id="UP000000483"/>
    </source>
</evidence>
<dbReference type="GO" id="GO:0000719">
    <property type="term" value="P:photoreactive repair"/>
    <property type="evidence" value="ECO:0007669"/>
    <property type="project" value="TreeGrafter"/>
</dbReference>
<keyword evidence="11 15" id="KW-0456">Lyase</keyword>
<evidence type="ECO:0000256" key="12">
    <source>
        <dbReference type="ARBA" id="ARBA00031671"/>
    </source>
</evidence>
<dbReference type="EMBL" id="CP002629">
    <property type="protein sequence ID" value="AEB09417.1"/>
    <property type="molecule type" value="Genomic_DNA"/>
</dbReference>
<keyword evidence="9" id="KW-0238">DNA-binding</keyword>
<comment type="cofactor">
    <cofactor evidence="1">
        <name>(6R)-5,10-methylene-5,6,7,8-tetrahydrofolate</name>
        <dbReference type="ChEBI" id="CHEBI:15636"/>
    </cofactor>
</comment>
<evidence type="ECO:0000256" key="6">
    <source>
        <dbReference type="ARBA" id="ARBA00022630"/>
    </source>
</evidence>
<evidence type="ECO:0000256" key="10">
    <source>
        <dbReference type="ARBA" id="ARBA00023204"/>
    </source>
</evidence>
<dbReference type="HOGENOM" id="CLU_026342_2_1_7"/>
<dbReference type="InterPro" id="IPR006050">
    <property type="entry name" value="DNA_photolyase_N"/>
</dbReference>
<dbReference type="InterPro" id="IPR036134">
    <property type="entry name" value="Crypto/Photolyase_FAD-like_sf"/>
</dbReference>
<dbReference type="PANTHER" id="PTHR10211">
    <property type="entry name" value="DEOXYRIBODIPYRIMIDINE PHOTOLYASE"/>
    <property type="match status" value="1"/>
</dbReference>
<comment type="catalytic activity">
    <reaction evidence="13">
        <text>cyclobutadipyrimidine (in DNA) = 2 pyrimidine residues (in DNA).</text>
        <dbReference type="EC" id="4.1.99.3"/>
    </reaction>
</comment>
<dbReference type="STRING" id="880072.Desac_1563"/>
<name>F2NHT2_DESAR</name>
<dbReference type="InterPro" id="IPR032673">
    <property type="entry name" value="DNA_photolyase_2_CS"/>
</dbReference>
<dbReference type="EC" id="4.1.99.3" evidence="4"/>
<dbReference type="SUPFAM" id="SSF52425">
    <property type="entry name" value="Cryptochrome/photolyase, N-terminal domain"/>
    <property type="match status" value="1"/>
</dbReference>
<dbReference type="FunFam" id="3.40.50.620:FF:000110">
    <property type="entry name" value="Deoxyribodipyrimidine photolyase"/>
    <property type="match status" value="1"/>
</dbReference>
<dbReference type="Gene3D" id="1.25.40.80">
    <property type="match status" value="1"/>
</dbReference>
<evidence type="ECO:0000256" key="1">
    <source>
        <dbReference type="ARBA" id="ARBA00001932"/>
    </source>
</evidence>
<dbReference type="GO" id="GO:0003677">
    <property type="term" value="F:DNA binding"/>
    <property type="evidence" value="ECO:0007669"/>
    <property type="project" value="UniProtKB-KW"/>
</dbReference>
<evidence type="ECO:0000256" key="13">
    <source>
        <dbReference type="ARBA" id="ARBA00033999"/>
    </source>
</evidence>
<evidence type="ECO:0000256" key="7">
    <source>
        <dbReference type="ARBA" id="ARBA00022763"/>
    </source>
</evidence>
<dbReference type="Proteomes" id="UP000000483">
    <property type="component" value="Chromosome"/>
</dbReference>
<dbReference type="eggNOG" id="COG0415">
    <property type="taxonomic scope" value="Bacteria"/>
</dbReference>
<keyword evidence="6" id="KW-0285">Flavoprotein</keyword>
<dbReference type="KEGG" id="dao:Desac_1563"/>
<evidence type="ECO:0000256" key="2">
    <source>
        <dbReference type="ARBA" id="ARBA00001974"/>
    </source>
</evidence>
<evidence type="ECO:0000256" key="3">
    <source>
        <dbReference type="ARBA" id="ARBA00006409"/>
    </source>
</evidence>
<dbReference type="FunFam" id="1.25.40.80:FF:000004">
    <property type="entry name" value="Deoxyribodipyrimidine photolyase"/>
    <property type="match status" value="1"/>
</dbReference>
<dbReference type="InterPro" id="IPR014729">
    <property type="entry name" value="Rossmann-like_a/b/a_fold"/>
</dbReference>
<reference evidence="15 16" key="1">
    <citation type="journal article" date="2011" name="Stand. Genomic Sci.">
        <title>Complete genome sequence of the acetate-degrading sulfate reducer Desulfobacca acetoxidans type strain (ASRB2).</title>
        <authorList>
            <person name="Goker M."/>
            <person name="Teshima H."/>
            <person name="Lapidus A."/>
            <person name="Nolan M."/>
            <person name="Lucas S."/>
            <person name="Hammon N."/>
            <person name="Deshpande S."/>
            <person name="Cheng J.F."/>
            <person name="Tapia R."/>
            <person name="Han C."/>
            <person name="Goodwin L."/>
            <person name="Pitluck S."/>
            <person name="Huntemann M."/>
            <person name="Liolios K."/>
            <person name="Ivanova N."/>
            <person name="Pagani I."/>
            <person name="Mavromatis K."/>
            <person name="Ovchinikova G."/>
            <person name="Pati A."/>
            <person name="Chen A."/>
            <person name="Palaniappan K."/>
            <person name="Land M."/>
            <person name="Hauser L."/>
            <person name="Brambilla E.M."/>
            <person name="Rohde M."/>
            <person name="Spring S."/>
            <person name="Detter J.C."/>
            <person name="Woyke T."/>
            <person name="Bristow J."/>
            <person name="Eisen J.A."/>
            <person name="Markowitz V."/>
            <person name="Hugenholtz P."/>
            <person name="Kyrpides N.C."/>
            <person name="Klenk H.P."/>
        </authorList>
    </citation>
    <scope>NUCLEOTIDE SEQUENCE [LARGE SCALE GENOMIC DNA]</scope>
    <source>
        <strain evidence="16">ATCC 700848 / DSM 11109 / ASRB2</strain>
    </source>
</reference>
<evidence type="ECO:0000256" key="5">
    <source>
        <dbReference type="ARBA" id="ARBA00014046"/>
    </source>
</evidence>
<dbReference type="OrthoDB" id="9772484at2"/>
<dbReference type="FunFam" id="1.10.579.10:FF:000002">
    <property type="entry name" value="Deoxyribodipyrimidine photolyase"/>
    <property type="match status" value="1"/>
</dbReference>
<dbReference type="GO" id="GO:0009650">
    <property type="term" value="P:UV protection"/>
    <property type="evidence" value="ECO:0007669"/>
    <property type="project" value="UniProtKB-ARBA"/>
</dbReference>
<comment type="similarity">
    <text evidence="3">Belongs to the DNA photolyase class-2 family.</text>
</comment>
<evidence type="ECO:0000313" key="15">
    <source>
        <dbReference type="EMBL" id="AEB09417.1"/>
    </source>
</evidence>
<protein>
    <recommendedName>
        <fullName evidence="5">Deoxyribodipyrimidine photo-lyase</fullName>
        <ecNumber evidence="4">4.1.99.3</ecNumber>
    </recommendedName>
    <alternativeName>
        <fullName evidence="12">DNA photolyase</fullName>
    </alternativeName>
</protein>
<keyword evidence="7" id="KW-0227">DNA damage</keyword>
<evidence type="ECO:0000256" key="11">
    <source>
        <dbReference type="ARBA" id="ARBA00023239"/>
    </source>
</evidence>
<evidence type="ECO:0000256" key="9">
    <source>
        <dbReference type="ARBA" id="ARBA00023125"/>
    </source>
</evidence>
<dbReference type="RefSeq" id="WP_013706527.1">
    <property type="nucleotide sequence ID" value="NC_015388.1"/>
</dbReference>
<organism evidence="15 16">
    <name type="scientific">Desulfobacca acetoxidans (strain ATCC 700848 / DSM 11109 / ASRB2)</name>
    <dbReference type="NCBI Taxonomy" id="880072"/>
    <lineage>
        <taxon>Bacteria</taxon>
        <taxon>Pseudomonadati</taxon>
        <taxon>Thermodesulfobacteriota</taxon>
        <taxon>Desulfobaccia</taxon>
        <taxon>Desulfobaccales</taxon>
        <taxon>Desulfobaccaceae</taxon>
        <taxon>Desulfobacca</taxon>
    </lineage>
</organism>
<dbReference type="PANTHER" id="PTHR10211:SF0">
    <property type="entry name" value="DEOXYRIBODIPYRIMIDINE PHOTO-LYASE"/>
    <property type="match status" value="1"/>
</dbReference>
<evidence type="ECO:0000259" key="14">
    <source>
        <dbReference type="PROSITE" id="PS51645"/>
    </source>
</evidence>
<dbReference type="InterPro" id="IPR008148">
    <property type="entry name" value="DNA_photolyase_2"/>
</dbReference>
<evidence type="ECO:0000256" key="4">
    <source>
        <dbReference type="ARBA" id="ARBA00013149"/>
    </source>
</evidence>
<dbReference type="Pfam" id="PF00875">
    <property type="entry name" value="DNA_photolyase"/>
    <property type="match status" value="1"/>
</dbReference>
<reference evidence="16" key="2">
    <citation type="submission" date="2011-03" db="EMBL/GenBank/DDBJ databases">
        <title>The complete genome of Desulfobacca acetoxidans DSM 11109.</title>
        <authorList>
            <consortium name="US DOE Joint Genome Institute (JGI-PGF)"/>
            <person name="Lucas S."/>
            <person name="Copeland A."/>
            <person name="Lapidus A."/>
            <person name="Bruce D."/>
            <person name="Goodwin L."/>
            <person name="Pitluck S."/>
            <person name="Peters L."/>
            <person name="Kyrpides N."/>
            <person name="Mavromatis K."/>
            <person name="Ivanova N."/>
            <person name="Ovchinnikova G."/>
            <person name="Teshima H."/>
            <person name="Detter J.C."/>
            <person name="Han C."/>
            <person name="Land M."/>
            <person name="Hauser L."/>
            <person name="Markowitz V."/>
            <person name="Cheng J.-F."/>
            <person name="Hugenholtz P."/>
            <person name="Woyke T."/>
            <person name="Wu D."/>
            <person name="Spring S."/>
            <person name="Schueler E."/>
            <person name="Brambilla E."/>
            <person name="Klenk H.-P."/>
            <person name="Eisen J.A."/>
        </authorList>
    </citation>
    <scope>NUCLEOTIDE SEQUENCE [LARGE SCALE GENOMIC DNA]</scope>
    <source>
        <strain evidence="16">ATCC 700848 / DSM 11109 / ASRB2</strain>
    </source>
</reference>
<dbReference type="PROSITE" id="PS51645">
    <property type="entry name" value="PHR_CRY_ALPHA_BETA"/>
    <property type="match status" value="1"/>
</dbReference>
<evidence type="ECO:0000256" key="8">
    <source>
        <dbReference type="ARBA" id="ARBA00022827"/>
    </source>
</evidence>
<dbReference type="InterPro" id="IPR036155">
    <property type="entry name" value="Crypto/Photolyase_N_sf"/>
</dbReference>
<feature type="domain" description="Photolyase/cryptochrome alpha/beta" evidence="14">
    <location>
        <begin position="20"/>
        <end position="150"/>
    </location>
</feature>
<gene>
    <name evidence="15" type="ordered locus">Desac_1563</name>
</gene>
<dbReference type="PROSITE" id="PS01083">
    <property type="entry name" value="DNA_PHOTOLYASES_2_1"/>
    <property type="match status" value="1"/>
</dbReference>
<proteinExistence type="inferred from homology"/>
<dbReference type="InterPro" id="IPR052219">
    <property type="entry name" value="Photolyase_Class-2"/>
</dbReference>
<dbReference type="Gene3D" id="3.40.50.620">
    <property type="entry name" value="HUPs"/>
    <property type="match status" value="1"/>
</dbReference>
<comment type="cofactor">
    <cofactor evidence="2">
        <name>FAD</name>
        <dbReference type="ChEBI" id="CHEBI:57692"/>
    </cofactor>
</comment>
<keyword evidence="10" id="KW-0234">DNA repair</keyword>
<dbReference type="Gene3D" id="1.10.579.10">
    <property type="entry name" value="DNA Cyclobutane Dipyrimidine Photolyase, subunit A, domain 3"/>
    <property type="match status" value="1"/>
</dbReference>
<keyword evidence="8" id="KW-0274">FAD</keyword>
<keyword evidence="16" id="KW-1185">Reference proteome</keyword>
<dbReference type="SUPFAM" id="SSF48173">
    <property type="entry name" value="Cryptochrome/photolyase FAD-binding domain"/>
    <property type="match status" value="1"/>
</dbReference>
<dbReference type="AlphaFoldDB" id="F2NHT2"/>